<reference evidence="9 10" key="1">
    <citation type="submission" date="2016-11" db="EMBL/GenBank/DDBJ databases">
        <authorList>
            <person name="Jaros S."/>
            <person name="Januszkiewicz K."/>
            <person name="Wedrychowicz H."/>
        </authorList>
    </citation>
    <scope>NUCLEOTIDE SEQUENCE [LARGE SCALE GENOMIC DNA]</scope>
    <source>
        <strain evidence="9 10">DSM 16917</strain>
    </source>
</reference>
<keyword evidence="5 7" id="KW-0472">Membrane</keyword>
<comment type="subcellular location">
    <subcellularLocation>
        <location evidence="6">Cell membrane</location>
        <topology evidence="6">Multi-pass membrane protein</topology>
    </subcellularLocation>
    <subcellularLocation>
        <location evidence="1">Membrane</location>
        <topology evidence="1">Multi-pass membrane protein</topology>
    </subcellularLocation>
</comment>
<evidence type="ECO:0000313" key="10">
    <source>
        <dbReference type="Proteomes" id="UP000184268"/>
    </source>
</evidence>
<dbReference type="GO" id="GO:0004129">
    <property type="term" value="F:cytochrome-c oxidase activity"/>
    <property type="evidence" value="ECO:0007669"/>
    <property type="project" value="InterPro"/>
</dbReference>
<feature type="transmembrane region" description="Helical" evidence="7">
    <location>
        <begin position="185"/>
        <end position="204"/>
    </location>
</feature>
<evidence type="ECO:0000256" key="4">
    <source>
        <dbReference type="ARBA" id="ARBA00022989"/>
    </source>
</evidence>
<protein>
    <submittedName>
        <fullName evidence="9">Cytochrome c oxidase subunit 3</fullName>
    </submittedName>
</protein>
<dbReference type="InterPro" id="IPR000298">
    <property type="entry name" value="Cyt_c_oxidase-like_su3"/>
</dbReference>
<name>A0A1M5NQ40_9GAMM</name>
<dbReference type="GO" id="GO:0019646">
    <property type="term" value="P:aerobic electron transport chain"/>
    <property type="evidence" value="ECO:0007669"/>
    <property type="project" value="InterPro"/>
</dbReference>
<dbReference type="PROSITE" id="PS50253">
    <property type="entry name" value="COX3"/>
    <property type="match status" value="1"/>
</dbReference>
<evidence type="ECO:0000259" key="8">
    <source>
        <dbReference type="PROSITE" id="PS50253"/>
    </source>
</evidence>
<keyword evidence="3 6" id="KW-0812">Transmembrane</keyword>
<dbReference type="InterPro" id="IPR035973">
    <property type="entry name" value="Cyt_c_oxidase_su3-like_sf"/>
</dbReference>
<evidence type="ECO:0000256" key="5">
    <source>
        <dbReference type="ARBA" id="ARBA00023136"/>
    </source>
</evidence>
<gene>
    <name evidence="9" type="ORF">SAMN02745129_1141</name>
</gene>
<feature type="transmembrane region" description="Helical" evidence="7">
    <location>
        <begin position="33"/>
        <end position="57"/>
    </location>
</feature>
<comment type="similarity">
    <text evidence="2 6">Belongs to the cytochrome c oxidase subunit 3 family.</text>
</comment>
<proteinExistence type="inferred from homology"/>
<dbReference type="InterPro" id="IPR024791">
    <property type="entry name" value="Cyt_c/ubiquinol_Oxase_su3"/>
</dbReference>
<dbReference type="PANTHER" id="PTHR11403:SF10">
    <property type="entry name" value="CYTOCHROME C OXIDASE"/>
    <property type="match status" value="1"/>
</dbReference>
<dbReference type="STRING" id="299255.SAMN02745129_1141"/>
<dbReference type="Proteomes" id="UP000184268">
    <property type="component" value="Unassembled WGS sequence"/>
</dbReference>
<evidence type="ECO:0000256" key="3">
    <source>
        <dbReference type="ARBA" id="ARBA00022692"/>
    </source>
</evidence>
<dbReference type="InterPro" id="IPR013833">
    <property type="entry name" value="Cyt_c_oxidase_su3_a-hlx"/>
</dbReference>
<dbReference type="Gene3D" id="1.20.120.80">
    <property type="entry name" value="Cytochrome c oxidase, subunit III, four-helix bundle"/>
    <property type="match status" value="1"/>
</dbReference>
<feature type="transmembrane region" description="Helical" evidence="7">
    <location>
        <begin position="144"/>
        <end position="164"/>
    </location>
</feature>
<dbReference type="PANTHER" id="PTHR11403">
    <property type="entry name" value="CYTOCHROME C OXIDASE SUBUNIT III"/>
    <property type="match status" value="1"/>
</dbReference>
<dbReference type="GO" id="GO:0005886">
    <property type="term" value="C:plasma membrane"/>
    <property type="evidence" value="ECO:0007669"/>
    <property type="project" value="UniProtKB-SubCell"/>
</dbReference>
<feature type="transmembrane region" description="Helical" evidence="7">
    <location>
        <begin position="103"/>
        <end position="124"/>
    </location>
</feature>
<organism evidence="9 10">
    <name type="scientific">Ferrimonas marina</name>
    <dbReference type="NCBI Taxonomy" id="299255"/>
    <lineage>
        <taxon>Bacteria</taxon>
        <taxon>Pseudomonadati</taxon>
        <taxon>Pseudomonadota</taxon>
        <taxon>Gammaproteobacteria</taxon>
        <taxon>Alteromonadales</taxon>
        <taxon>Ferrimonadaceae</taxon>
        <taxon>Ferrimonas</taxon>
    </lineage>
</organism>
<feature type="transmembrane region" description="Helical" evidence="7">
    <location>
        <begin position="77"/>
        <end position="96"/>
    </location>
</feature>
<dbReference type="EMBL" id="FQXG01000001">
    <property type="protein sequence ID" value="SHG91671.1"/>
    <property type="molecule type" value="Genomic_DNA"/>
</dbReference>
<dbReference type="Pfam" id="PF00510">
    <property type="entry name" value="COX3"/>
    <property type="match status" value="1"/>
</dbReference>
<sequence length="224" mass="25032">MSAFSTLTNKPWLDGGETATGAASRQRAIGTGLWFLIAVISSMFLLFMVALIMRTQLGDWQPLTEKPWQPLFDTSVLWRNTSYLIASSVLLQVAWLCIGRAELLAKALMIAGAVTALLFLNGQLQVWQLFEARDYGVRSTVAASFFYLLTGLHGVHLAIGLAFWPRSSWQLWRGSPEQARQGLSLLLRYWHFLLLLWLVLFALLTSTPQTYKALAALCGVQIEP</sequence>
<evidence type="ECO:0000256" key="1">
    <source>
        <dbReference type="ARBA" id="ARBA00004141"/>
    </source>
</evidence>
<keyword evidence="4 7" id="KW-1133">Transmembrane helix</keyword>
<accession>A0A1M5NQ40</accession>
<dbReference type="RefSeq" id="WP_067658276.1">
    <property type="nucleotide sequence ID" value="NZ_FQXG01000001.1"/>
</dbReference>
<dbReference type="SUPFAM" id="SSF81452">
    <property type="entry name" value="Cytochrome c oxidase subunit III-like"/>
    <property type="match status" value="1"/>
</dbReference>
<evidence type="ECO:0000256" key="7">
    <source>
        <dbReference type="SAM" id="Phobius"/>
    </source>
</evidence>
<evidence type="ECO:0000313" key="9">
    <source>
        <dbReference type="EMBL" id="SHG91671.1"/>
    </source>
</evidence>
<evidence type="ECO:0000256" key="2">
    <source>
        <dbReference type="ARBA" id="ARBA00010581"/>
    </source>
</evidence>
<dbReference type="AlphaFoldDB" id="A0A1M5NQ40"/>
<feature type="domain" description="Heme-copper oxidase subunit III family profile" evidence="8">
    <location>
        <begin position="1"/>
        <end position="209"/>
    </location>
</feature>
<evidence type="ECO:0000256" key="6">
    <source>
        <dbReference type="RuleBase" id="RU003376"/>
    </source>
</evidence>
<keyword evidence="10" id="KW-1185">Reference proteome</keyword>